<dbReference type="Proteomes" id="UP000008983">
    <property type="component" value="Unassembled WGS sequence"/>
</dbReference>
<dbReference type="Pfam" id="PF02636">
    <property type="entry name" value="Methyltransf_28"/>
    <property type="match status" value="1"/>
</dbReference>
<dbReference type="SUPFAM" id="SSF53335">
    <property type="entry name" value="S-adenosyl-L-methionine-dependent methyltransferases"/>
    <property type="match status" value="1"/>
</dbReference>
<comment type="similarity">
    <text evidence="2 7">Belongs to the NDUFAF7 family.</text>
</comment>
<evidence type="ECO:0000256" key="3">
    <source>
        <dbReference type="ARBA" id="ARBA00022603"/>
    </source>
</evidence>
<name>G0R4Z4_ICHMU</name>
<evidence type="ECO:0000313" key="9">
    <source>
        <dbReference type="Proteomes" id="UP000008983"/>
    </source>
</evidence>
<accession>G0R4Z4</accession>
<dbReference type="GO" id="GO:0032259">
    <property type="term" value="P:methylation"/>
    <property type="evidence" value="ECO:0007669"/>
    <property type="project" value="UniProtKB-KW"/>
</dbReference>
<evidence type="ECO:0000256" key="4">
    <source>
        <dbReference type="ARBA" id="ARBA00022679"/>
    </source>
</evidence>
<dbReference type="InterPro" id="IPR029063">
    <property type="entry name" value="SAM-dependent_MTases_sf"/>
</dbReference>
<dbReference type="PANTHER" id="PTHR12049:SF5">
    <property type="entry name" value="PROTEIN ARGININE METHYLTRANSFERASE NDUFAF7 HOMOLOG, MITOCHONDRIAL"/>
    <property type="match status" value="1"/>
</dbReference>
<evidence type="ECO:0000256" key="7">
    <source>
        <dbReference type="RuleBase" id="RU364114"/>
    </source>
</evidence>
<proteinExistence type="inferred from homology"/>
<comment type="catalytic activity">
    <reaction evidence="6 7">
        <text>L-arginyl-[protein] + 2 S-adenosyl-L-methionine = N(omega),N(omega)'-dimethyl-L-arginyl-[protein] + 2 S-adenosyl-L-homocysteine + 2 H(+)</text>
        <dbReference type="Rhea" id="RHEA:48108"/>
        <dbReference type="Rhea" id="RHEA-COMP:10532"/>
        <dbReference type="Rhea" id="RHEA-COMP:11992"/>
        <dbReference type="ChEBI" id="CHEBI:15378"/>
        <dbReference type="ChEBI" id="CHEBI:29965"/>
        <dbReference type="ChEBI" id="CHEBI:57856"/>
        <dbReference type="ChEBI" id="CHEBI:59789"/>
        <dbReference type="ChEBI" id="CHEBI:88221"/>
        <dbReference type="EC" id="2.1.1.320"/>
    </reaction>
</comment>
<dbReference type="PANTHER" id="PTHR12049">
    <property type="entry name" value="PROTEIN ARGININE METHYLTRANSFERASE NDUFAF7, MITOCHONDRIAL"/>
    <property type="match status" value="1"/>
</dbReference>
<dbReference type="OMA" id="LPFAPNM"/>
<comment type="function">
    <text evidence="7">Arginine methyltransferase involved in the assembly or stability of mitochondrial NADH:ubiquinone oxidoreductase complex (complex I).</text>
</comment>
<dbReference type="EC" id="2.1.1.320" evidence="7"/>
<dbReference type="GeneID" id="14903529"/>
<dbReference type="InParanoid" id="G0R4Z4"/>
<dbReference type="InterPro" id="IPR038375">
    <property type="entry name" value="NDUFAF7_sf"/>
</dbReference>
<keyword evidence="9" id="KW-1185">Reference proteome</keyword>
<keyword evidence="5 7" id="KW-0496">Mitochondrion</keyword>
<dbReference type="STRING" id="857967.G0R4Z4"/>
<evidence type="ECO:0000256" key="5">
    <source>
        <dbReference type="ARBA" id="ARBA00023128"/>
    </source>
</evidence>
<dbReference type="GO" id="GO:0035243">
    <property type="term" value="F:protein-arginine omega-N symmetric methyltransferase activity"/>
    <property type="evidence" value="ECO:0007669"/>
    <property type="project" value="UniProtKB-EC"/>
</dbReference>
<keyword evidence="3 7" id="KW-0489">Methyltransferase</keyword>
<comment type="subcellular location">
    <subcellularLocation>
        <location evidence="1 7">Mitochondrion</location>
    </subcellularLocation>
</comment>
<reference evidence="8 9" key="1">
    <citation type="submission" date="2011-07" db="EMBL/GenBank/DDBJ databases">
        <authorList>
            <person name="Coyne R."/>
            <person name="Brami D."/>
            <person name="Johnson J."/>
            <person name="Hostetler J."/>
            <person name="Hannick L."/>
            <person name="Clark T."/>
            <person name="Cassidy-Hanley D."/>
            <person name="Inman J."/>
        </authorList>
    </citation>
    <scope>NUCLEOTIDE SEQUENCE [LARGE SCALE GENOMIC DNA]</scope>
    <source>
        <strain evidence="8 9">G5</strain>
    </source>
</reference>
<dbReference type="AlphaFoldDB" id="G0R4Z4"/>
<evidence type="ECO:0000256" key="2">
    <source>
        <dbReference type="ARBA" id="ARBA00005891"/>
    </source>
</evidence>
<dbReference type="InterPro" id="IPR003788">
    <property type="entry name" value="NDUFAF7"/>
</dbReference>
<dbReference type="Gene3D" id="3.40.50.12710">
    <property type="match status" value="1"/>
</dbReference>
<protein>
    <recommendedName>
        <fullName evidence="7">Protein arginine methyltransferase NDUFAF7</fullName>
        <ecNumber evidence="7">2.1.1.320</ecNumber>
    </recommendedName>
</protein>
<dbReference type="EMBL" id="GL984359">
    <property type="protein sequence ID" value="EGR27457.1"/>
    <property type="molecule type" value="Genomic_DNA"/>
</dbReference>
<sequence>MLFKKQVYKCLFSTKNALKSPLLTRDFIYDRLYNSSSGYFCKDNIQIGELQTPINFTELIGFEDYQKILSERYPKNAWLTPSEIFKPYYGMSIGNYIHQNFDTKLKEETQKQKIQNQSNLLLKRNKKIRIIEVGAGHASACESILNFFKNYEHFHYQNMEYTIVEISPQMCKKAALKLKQDHQKLLERGQIKIINEDFLNYKVINKNEEYYVIFLEVLDNMPHDRVYEGKYESLVQFSDQFGNENLKEIQQEIKDDLIKEIMEYYNSLPEIDHIEEKKYSYSFLQNIINIYYRQKRENVFVPTFFLKTLKHIKQNIPNHKIILSDFDSLNQKEQIGKNAPIVSKKLEKSHEKLDYDTYLVKRGEADIFFPTNFRFIQHMYKQIMGKNGMALKSYQFMNLYSRQQWTETKSGYNPLKEDFGNTSFFITEK</sequence>
<dbReference type="OrthoDB" id="17415at2759"/>
<evidence type="ECO:0000313" key="8">
    <source>
        <dbReference type="EMBL" id="EGR27457.1"/>
    </source>
</evidence>
<organism evidence="8 9">
    <name type="scientific">Ichthyophthirius multifiliis</name>
    <name type="common">White spot disease agent</name>
    <name type="synonym">Ich</name>
    <dbReference type="NCBI Taxonomy" id="5932"/>
    <lineage>
        <taxon>Eukaryota</taxon>
        <taxon>Sar</taxon>
        <taxon>Alveolata</taxon>
        <taxon>Ciliophora</taxon>
        <taxon>Intramacronucleata</taxon>
        <taxon>Oligohymenophorea</taxon>
        <taxon>Hymenostomatida</taxon>
        <taxon>Ophryoglenina</taxon>
        <taxon>Ichthyophthirius</taxon>
    </lineage>
</organism>
<keyword evidence="4 7" id="KW-0808">Transferase</keyword>
<dbReference type="RefSeq" id="XP_004024367.1">
    <property type="nucleotide sequence ID" value="XM_004024318.1"/>
</dbReference>
<evidence type="ECO:0000256" key="6">
    <source>
        <dbReference type="ARBA" id="ARBA00048612"/>
    </source>
</evidence>
<dbReference type="GO" id="GO:0005739">
    <property type="term" value="C:mitochondrion"/>
    <property type="evidence" value="ECO:0007669"/>
    <property type="project" value="UniProtKB-SubCell"/>
</dbReference>
<evidence type="ECO:0000256" key="1">
    <source>
        <dbReference type="ARBA" id="ARBA00004173"/>
    </source>
</evidence>
<dbReference type="eggNOG" id="ENOG502QRKD">
    <property type="taxonomic scope" value="Eukaryota"/>
</dbReference>
<gene>
    <name evidence="8" type="ORF">IMG5_195690</name>
</gene>